<name>A0A7Y2NZ69_9BURK</name>
<evidence type="ECO:0000256" key="5">
    <source>
        <dbReference type="ARBA" id="ARBA00023049"/>
    </source>
</evidence>
<dbReference type="GO" id="GO:0046872">
    <property type="term" value="F:metal ion binding"/>
    <property type="evidence" value="ECO:0007669"/>
    <property type="project" value="UniProtKB-KW"/>
</dbReference>
<evidence type="ECO:0000313" key="9">
    <source>
        <dbReference type="Proteomes" id="UP000533905"/>
    </source>
</evidence>
<dbReference type="InterPro" id="IPR020891">
    <property type="entry name" value="UPF0758_CS"/>
</dbReference>
<evidence type="ECO:0000256" key="6">
    <source>
        <dbReference type="RuleBase" id="RU003797"/>
    </source>
</evidence>
<dbReference type="PANTHER" id="PTHR30471:SF3">
    <property type="entry name" value="UPF0758 PROTEIN YEES-RELATED"/>
    <property type="match status" value="1"/>
</dbReference>
<evidence type="ECO:0000256" key="3">
    <source>
        <dbReference type="ARBA" id="ARBA00022801"/>
    </source>
</evidence>
<proteinExistence type="inferred from homology"/>
<keyword evidence="2" id="KW-0479">Metal-binding</keyword>
<reference evidence="8 9" key="1">
    <citation type="submission" date="2020-04" db="EMBL/GenBank/DDBJ databases">
        <title>Massilia sp. nov., a cold adapted bacteria isolated from Arctic soil.</title>
        <authorList>
            <person name="Son J."/>
            <person name="Ka J.-O."/>
        </authorList>
    </citation>
    <scope>NUCLEOTIDE SEQUENCE [LARGE SCALE GENOMIC DNA]</scope>
    <source>
        <strain evidence="8 9">ML15P13</strain>
    </source>
</reference>
<dbReference type="GO" id="GO:0006508">
    <property type="term" value="P:proteolysis"/>
    <property type="evidence" value="ECO:0007669"/>
    <property type="project" value="UniProtKB-KW"/>
</dbReference>
<comment type="similarity">
    <text evidence="6">Belongs to the UPF0758 family.</text>
</comment>
<keyword evidence="4" id="KW-0862">Zinc</keyword>
<keyword evidence="5" id="KW-0482">Metalloprotease</keyword>
<dbReference type="GO" id="GO:0008237">
    <property type="term" value="F:metallopeptidase activity"/>
    <property type="evidence" value="ECO:0007669"/>
    <property type="project" value="UniProtKB-KW"/>
</dbReference>
<evidence type="ECO:0000313" key="8">
    <source>
        <dbReference type="EMBL" id="NNG22734.1"/>
    </source>
</evidence>
<dbReference type="Gene3D" id="3.40.140.10">
    <property type="entry name" value="Cytidine Deaminase, domain 2"/>
    <property type="match status" value="1"/>
</dbReference>
<evidence type="ECO:0000256" key="1">
    <source>
        <dbReference type="ARBA" id="ARBA00022670"/>
    </source>
</evidence>
<keyword evidence="3" id="KW-0378">Hydrolase</keyword>
<dbReference type="Pfam" id="PF04002">
    <property type="entry name" value="RadC"/>
    <property type="match status" value="1"/>
</dbReference>
<dbReference type="InterPro" id="IPR046778">
    <property type="entry name" value="UPF0758_N"/>
</dbReference>
<dbReference type="InterPro" id="IPR037518">
    <property type="entry name" value="MPN"/>
</dbReference>
<dbReference type="PROSITE" id="PS01302">
    <property type="entry name" value="UPF0758"/>
    <property type="match status" value="1"/>
</dbReference>
<keyword evidence="1" id="KW-0645">Protease</keyword>
<keyword evidence="9" id="KW-1185">Reference proteome</keyword>
<dbReference type="Proteomes" id="UP000533905">
    <property type="component" value="Unassembled WGS sequence"/>
</dbReference>
<dbReference type="EMBL" id="JABAIV010000002">
    <property type="protein sequence ID" value="NNG22734.1"/>
    <property type="molecule type" value="Genomic_DNA"/>
</dbReference>
<dbReference type="AlphaFoldDB" id="A0A7Y2NZ69"/>
<dbReference type="InterPro" id="IPR001405">
    <property type="entry name" value="UPF0758"/>
</dbReference>
<dbReference type="SUPFAM" id="SSF47781">
    <property type="entry name" value="RuvA domain 2-like"/>
    <property type="match status" value="1"/>
</dbReference>
<protein>
    <submittedName>
        <fullName evidence="8">DNA repair protein RadC</fullName>
    </submittedName>
</protein>
<dbReference type="NCBIfam" id="TIGR00608">
    <property type="entry name" value="radc"/>
    <property type="match status" value="1"/>
</dbReference>
<dbReference type="RefSeq" id="WP_171082561.1">
    <property type="nucleotide sequence ID" value="NZ_JABAIV010000002.1"/>
</dbReference>
<organism evidence="8 9">
    <name type="scientific">Telluria aromaticivorans</name>
    <dbReference type="NCBI Taxonomy" id="2725995"/>
    <lineage>
        <taxon>Bacteria</taxon>
        <taxon>Pseudomonadati</taxon>
        <taxon>Pseudomonadota</taxon>
        <taxon>Betaproteobacteria</taxon>
        <taxon>Burkholderiales</taxon>
        <taxon>Oxalobacteraceae</taxon>
        <taxon>Telluria group</taxon>
        <taxon>Telluria</taxon>
    </lineage>
</organism>
<dbReference type="Pfam" id="PF20582">
    <property type="entry name" value="UPF0758_N"/>
    <property type="match status" value="1"/>
</dbReference>
<dbReference type="PROSITE" id="PS50249">
    <property type="entry name" value="MPN"/>
    <property type="match status" value="1"/>
</dbReference>
<dbReference type="CDD" id="cd08071">
    <property type="entry name" value="MPN_DUF2466"/>
    <property type="match status" value="1"/>
</dbReference>
<sequence length="223" mass="24413">MGICDWPEQQRPRERLMSAGAGALSDTELLAIFLRVGVAGKSAVALARDTLEHFGSLHRLLHATAGEFGELHGLGPAKYAQLQAAVELTRRAVAENFERTGMCSPDAVREYLRSQFALQAHESFVVLFLDVKNRLISYEEMFRGTLTHTSVYPREVVKAALRRNAAAVILAHNHPSGAPEPSEADLRLTSSLVQALGLVDIRVLDHFVVAGIQVHSFAEHGQL</sequence>
<accession>A0A7Y2NZ69</accession>
<dbReference type="PANTHER" id="PTHR30471">
    <property type="entry name" value="DNA REPAIR PROTEIN RADC"/>
    <property type="match status" value="1"/>
</dbReference>
<dbReference type="InterPro" id="IPR010994">
    <property type="entry name" value="RuvA_2-like"/>
</dbReference>
<comment type="caution">
    <text evidence="8">The sequence shown here is derived from an EMBL/GenBank/DDBJ whole genome shotgun (WGS) entry which is preliminary data.</text>
</comment>
<dbReference type="InterPro" id="IPR025657">
    <property type="entry name" value="RadC_JAB"/>
</dbReference>
<dbReference type="NCBIfam" id="NF000642">
    <property type="entry name" value="PRK00024.1"/>
    <property type="match status" value="1"/>
</dbReference>
<dbReference type="SUPFAM" id="SSF102712">
    <property type="entry name" value="JAB1/MPN domain"/>
    <property type="match status" value="1"/>
</dbReference>
<evidence type="ECO:0000256" key="2">
    <source>
        <dbReference type="ARBA" id="ARBA00022723"/>
    </source>
</evidence>
<evidence type="ECO:0000256" key="4">
    <source>
        <dbReference type="ARBA" id="ARBA00022833"/>
    </source>
</evidence>
<gene>
    <name evidence="8" type="primary">radC</name>
    <name evidence="8" type="ORF">HGB41_06920</name>
</gene>
<evidence type="ECO:0000259" key="7">
    <source>
        <dbReference type="PROSITE" id="PS50249"/>
    </source>
</evidence>
<feature type="domain" description="MPN" evidence="7">
    <location>
        <begin position="101"/>
        <end position="223"/>
    </location>
</feature>